<feature type="compositionally biased region" description="Low complexity" evidence="1">
    <location>
        <begin position="1"/>
        <end position="20"/>
    </location>
</feature>
<protein>
    <submittedName>
        <fullName evidence="3">RHTO0S11e06502g1_1</fullName>
    </submittedName>
</protein>
<proteinExistence type="predicted"/>
<evidence type="ECO:0000256" key="1">
    <source>
        <dbReference type="SAM" id="MobiDB-lite"/>
    </source>
</evidence>
<feature type="transmembrane region" description="Helical" evidence="2">
    <location>
        <begin position="80"/>
        <end position="101"/>
    </location>
</feature>
<dbReference type="AlphaFoldDB" id="A0A061B7Q2"/>
<gene>
    <name evidence="3" type="ORF">RHTO0S_11e06502g</name>
</gene>
<keyword evidence="2" id="KW-1133">Transmembrane helix</keyword>
<feature type="transmembrane region" description="Helical" evidence="2">
    <location>
        <begin position="139"/>
        <end position="166"/>
    </location>
</feature>
<feature type="region of interest" description="Disordered" evidence="1">
    <location>
        <begin position="1"/>
        <end position="53"/>
    </location>
</feature>
<keyword evidence="2" id="KW-0812">Transmembrane</keyword>
<reference evidence="3" key="1">
    <citation type="journal article" date="2014" name="Genome Announc.">
        <title>Draft genome sequence of Rhodosporidium toruloides CECT1137, an oleaginous yeast of biotechnological interest.</title>
        <authorList>
            <person name="Morin N."/>
            <person name="Calcas X."/>
            <person name="Devillers H."/>
            <person name="Durrens P."/>
            <person name="Sherman D.J."/>
            <person name="Nicaud J.-M."/>
            <person name="Neuveglise C."/>
        </authorList>
    </citation>
    <scope>NUCLEOTIDE SEQUENCE</scope>
    <source>
        <strain evidence="3">CECT1137</strain>
    </source>
</reference>
<dbReference type="EMBL" id="LK052946">
    <property type="protein sequence ID" value="CDR45938.1"/>
    <property type="molecule type" value="Genomic_DNA"/>
</dbReference>
<sequence>MATATATRSTTSPGRARSASNDPLLAPPAADYGSTTPPTSPGDDAQPTPNRNEVDDPVLNLLDWIWGEQCTLIGLVRDSYIVLGLVLLAKLVIGASLPICLEFNSALPQSSADMVDFFFSGPPSAQVCTDCGVVQRDLLYLLFVAMMWISGCILVPIGLILIFLYICLMWMLLAVFEGTLLLFPGVLVGYYLKHILHGVKLAFLTNAPPSRRAIATLLATPLVPLLTHTLLVLLDFRLSTTSWTLVYIDSTVYHLVRWAEWQKRWHRVPDEEEELYKDGEEDGADKP</sequence>
<accession>A0A061B7Q2</accession>
<evidence type="ECO:0000313" key="3">
    <source>
        <dbReference type="EMBL" id="CDR45938.1"/>
    </source>
</evidence>
<evidence type="ECO:0000256" key="2">
    <source>
        <dbReference type="SAM" id="Phobius"/>
    </source>
</evidence>
<feature type="transmembrane region" description="Helical" evidence="2">
    <location>
        <begin position="213"/>
        <end position="234"/>
    </location>
</feature>
<organism evidence="3">
    <name type="scientific">Rhodotorula toruloides</name>
    <name type="common">Yeast</name>
    <name type="synonym">Rhodosporidium toruloides</name>
    <dbReference type="NCBI Taxonomy" id="5286"/>
    <lineage>
        <taxon>Eukaryota</taxon>
        <taxon>Fungi</taxon>
        <taxon>Dikarya</taxon>
        <taxon>Basidiomycota</taxon>
        <taxon>Pucciniomycotina</taxon>
        <taxon>Microbotryomycetes</taxon>
        <taxon>Sporidiobolales</taxon>
        <taxon>Sporidiobolaceae</taxon>
        <taxon>Rhodotorula</taxon>
    </lineage>
</organism>
<keyword evidence="2" id="KW-0472">Membrane</keyword>
<feature type="transmembrane region" description="Helical" evidence="2">
    <location>
        <begin position="172"/>
        <end position="192"/>
    </location>
</feature>
<name>A0A061B7Q2_RHOTO</name>